<gene>
    <name evidence="2" type="ORF">ACFFRN_27495</name>
</gene>
<dbReference type="Proteomes" id="UP001589646">
    <property type="component" value="Unassembled WGS sequence"/>
</dbReference>
<dbReference type="EMBL" id="JBHMCE010000008">
    <property type="protein sequence ID" value="MFB9530358.1"/>
    <property type="molecule type" value="Genomic_DNA"/>
</dbReference>
<sequence length="126" mass="13661">MSANAEIITMLTCLAEAWNAGDATAYAARFTEDADYISFDGTHTRGRQAIESSHRWLFEGPLRSSTMSAPDSDVQVKPLADGAALVISQGGTAVDGRRRDSIVTFTAVRTPEGWRFASFQNTRVTS</sequence>
<dbReference type="Pfam" id="PF14534">
    <property type="entry name" value="DUF4440"/>
    <property type="match status" value="1"/>
</dbReference>
<dbReference type="InterPro" id="IPR011944">
    <property type="entry name" value="Steroid_delta5-4_isomerase"/>
</dbReference>
<dbReference type="RefSeq" id="WP_346124748.1">
    <property type="nucleotide sequence ID" value="NZ_BAAAXC010000015.1"/>
</dbReference>
<dbReference type="InterPro" id="IPR032710">
    <property type="entry name" value="NTF2-like_dom_sf"/>
</dbReference>
<evidence type="ECO:0000259" key="1">
    <source>
        <dbReference type="Pfam" id="PF14534"/>
    </source>
</evidence>
<accession>A0ABV5Q4F3</accession>
<name>A0ABV5Q4F3_9ACTN</name>
<evidence type="ECO:0000313" key="3">
    <source>
        <dbReference type="Proteomes" id="UP001589646"/>
    </source>
</evidence>
<dbReference type="Gene3D" id="3.10.450.50">
    <property type="match status" value="1"/>
</dbReference>
<reference evidence="2 3" key="1">
    <citation type="submission" date="2024-09" db="EMBL/GenBank/DDBJ databases">
        <authorList>
            <person name="Sun Q."/>
            <person name="Mori K."/>
        </authorList>
    </citation>
    <scope>NUCLEOTIDE SEQUENCE [LARGE SCALE GENOMIC DNA]</scope>
    <source>
        <strain evidence="2 3">JCM 3323</strain>
    </source>
</reference>
<proteinExistence type="predicted"/>
<dbReference type="InterPro" id="IPR027843">
    <property type="entry name" value="DUF4440"/>
</dbReference>
<protein>
    <submittedName>
        <fullName evidence="2">SgcJ/EcaC family oxidoreductase</fullName>
    </submittedName>
</protein>
<keyword evidence="3" id="KW-1185">Reference proteome</keyword>
<comment type="caution">
    <text evidence="2">The sequence shown here is derived from an EMBL/GenBank/DDBJ whole genome shotgun (WGS) entry which is preliminary data.</text>
</comment>
<feature type="domain" description="DUF4440" evidence="1">
    <location>
        <begin position="10"/>
        <end position="115"/>
    </location>
</feature>
<organism evidence="2 3">
    <name type="scientific">Nonomuraea roseola</name>
    <dbReference type="NCBI Taxonomy" id="46179"/>
    <lineage>
        <taxon>Bacteria</taxon>
        <taxon>Bacillati</taxon>
        <taxon>Actinomycetota</taxon>
        <taxon>Actinomycetes</taxon>
        <taxon>Streptosporangiales</taxon>
        <taxon>Streptosporangiaceae</taxon>
        <taxon>Nonomuraea</taxon>
    </lineage>
</organism>
<dbReference type="SUPFAM" id="SSF54427">
    <property type="entry name" value="NTF2-like"/>
    <property type="match status" value="1"/>
</dbReference>
<evidence type="ECO:0000313" key="2">
    <source>
        <dbReference type="EMBL" id="MFB9530358.1"/>
    </source>
</evidence>
<dbReference type="NCBIfam" id="TIGR02246">
    <property type="entry name" value="SgcJ/EcaC family oxidoreductase"/>
    <property type="match status" value="1"/>
</dbReference>